<keyword evidence="3" id="KW-1185">Reference proteome</keyword>
<evidence type="ECO:0000313" key="3">
    <source>
        <dbReference type="Proteomes" id="UP000309215"/>
    </source>
</evidence>
<dbReference type="Proteomes" id="UP000309215">
    <property type="component" value="Unassembled WGS sequence"/>
</dbReference>
<accession>A0A4U1IVC9</accession>
<dbReference type="AlphaFoldDB" id="A0A4U1IVC9"/>
<proteinExistence type="predicted"/>
<feature type="transmembrane region" description="Helical" evidence="1">
    <location>
        <begin position="47"/>
        <end position="68"/>
    </location>
</feature>
<keyword evidence="1" id="KW-1133">Transmembrane helix</keyword>
<dbReference type="EMBL" id="SSMQ01000070">
    <property type="protein sequence ID" value="TKC98321.1"/>
    <property type="molecule type" value="Genomic_DNA"/>
</dbReference>
<keyword evidence="1" id="KW-0812">Transmembrane</keyword>
<comment type="caution">
    <text evidence="2">The sequence shown here is derived from an EMBL/GenBank/DDBJ whole genome shotgun (WGS) entry which is preliminary data.</text>
</comment>
<keyword evidence="1" id="KW-0472">Membrane</keyword>
<evidence type="ECO:0000313" key="2">
    <source>
        <dbReference type="EMBL" id="TKC98321.1"/>
    </source>
</evidence>
<organism evidence="2 3">
    <name type="scientific">Polyangium fumosum</name>
    <dbReference type="NCBI Taxonomy" id="889272"/>
    <lineage>
        <taxon>Bacteria</taxon>
        <taxon>Pseudomonadati</taxon>
        <taxon>Myxococcota</taxon>
        <taxon>Polyangia</taxon>
        <taxon>Polyangiales</taxon>
        <taxon>Polyangiaceae</taxon>
        <taxon>Polyangium</taxon>
    </lineage>
</organism>
<dbReference type="RefSeq" id="WP_136934742.1">
    <property type="nucleotide sequence ID" value="NZ_SSMQ01000070.1"/>
</dbReference>
<name>A0A4U1IVC9_9BACT</name>
<evidence type="ECO:0000256" key="1">
    <source>
        <dbReference type="SAM" id="Phobius"/>
    </source>
</evidence>
<sequence>MIRLLRRRPAPNAHVVRPPGPRLLRRIALRFFQSPPRAWRTLPGVRAPIILAFILPLAWYAFGLLPAFSASGECCGPTRLPWLPAAFHGEDLVDAPLLVVGPRHVTVDGVLVAETPAIVEAGEPPPLDALRTLLVNKKELWQQIRPDVPFPGEILIAAAQDLPAHAVVRVMASAAAAGYPRTSIMIQKLSSPLR</sequence>
<reference evidence="2 3" key="1">
    <citation type="submission" date="2019-04" db="EMBL/GenBank/DDBJ databases">
        <authorList>
            <person name="Li Y."/>
            <person name="Wang J."/>
        </authorList>
    </citation>
    <scope>NUCLEOTIDE SEQUENCE [LARGE SCALE GENOMIC DNA]</scope>
    <source>
        <strain evidence="2 3">DSM 14668</strain>
    </source>
</reference>
<protein>
    <submittedName>
        <fullName evidence="2">Biopolymer transporter ExbD</fullName>
    </submittedName>
</protein>
<gene>
    <name evidence="2" type="ORF">E8A74_41860</name>
</gene>